<comment type="caution">
    <text evidence="2">The sequence shown here is derived from an EMBL/GenBank/DDBJ whole genome shotgun (WGS) entry which is preliminary data.</text>
</comment>
<dbReference type="PATRIC" id="fig|61647.15.peg.2929"/>
<dbReference type="InterPro" id="IPR032710">
    <property type="entry name" value="NTF2-like_dom_sf"/>
</dbReference>
<dbReference type="Proteomes" id="UP000036196">
    <property type="component" value="Unassembled WGS sequence"/>
</dbReference>
<name>A0A0J5L7D3_PLUGE</name>
<reference evidence="2 3" key="1">
    <citation type="submission" date="2015-05" db="EMBL/GenBank/DDBJ databases">
        <title>Genome sequences of Pluralibacter gergoviae.</title>
        <authorList>
            <person name="Greninger A.L."/>
            <person name="Miller S."/>
        </authorList>
    </citation>
    <scope>NUCLEOTIDE SEQUENCE [LARGE SCALE GENOMIC DNA]</scope>
    <source>
        <strain evidence="2 3">JS81F13</strain>
    </source>
</reference>
<keyword evidence="3" id="KW-1185">Reference proteome</keyword>
<dbReference type="InterPro" id="IPR037401">
    <property type="entry name" value="SnoaL-like"/>
</dbReference>
<gene>
    <name evidence="2" type="ORF">ABW06_03070</name>
</gene>
<proteinExistence type="predicted"/>
<dbReference type="SUPFAM" id="SSF54427">
    <property type="entry name" value="NTF2-like"/>
    <property type="match status" value="1"/>
</dbReference>
<evidence type="ECO:0000313" key="2">
    <source>
        <dbReference type="EMBL" id="KMK15603.1"/>
    </source>
</evidence>
<organism evidence="2 3">
    <name type="scientific">Pluralibacter gergoviae</name>
    <name type="common">Enterobacter gergoviae</name>
    <dbReference type="NCBI Taxonomy" id="61647"/>
    <lineage>
        <taxon>Bacteria</taxon>
        <taxon>Pseudomonadati</taxon>
        <taxon>Pseudomonadota</taxon>
        <taxon>Gammaproteobacteria</taxon>
        <taxon>Enterobacterales</taxon>
        <taxon>Enterobacteriaceae</taxon>
        <taxon>Pluralibacter</taxon>
    </lineage>
</organism>
<protein>
    <submittedName>
        <fullName evidence="2">Polyketide cyclase</fullName>
    </submittedName>
</protein>
<evidence type="ECO:0000259" key="1">
    <source>
        <dbReference type="Pfam" id="PF13577"/>
    </source>
</evidence>
<dbReference type="Gene3D" id="3.10.450.50">
    <property type="match status" value="1"/>
</dbReference>
<dbReference type="AlphaFoldDB" id="A0A0J5L7D3"/>
<sequence>MNDRDALRLQQLEDEQAARRCISRYMQLCDGLDNAEAAAAIGALFCKDAIWQGVGEPYASRLGRHCGRDAIVAMMSGYVRRPAHFALNAHFLCSESLGHGADGALRGRWMMLQMSSFSAGGSHLNAAEINVVFHREEGEVQIRSFTTRNLFSRPVDRWHAQDELPVPNSSHDTQE</sequence>
<accession>A0A0J5L7D3</accession>
<dbReference type="RefSeq" id="WP_048278166.1">
    <property type="nucleotide sequence ID" value="NZ_LDZF01000003.1"/>
</dbReference>
<dbReference type="Pfam" id="PF13577">
    <property type="entry name" value="SnoaL_4"/>
    <property type="match status" value="1"/>
</dbReference>
<dbReference type="EMBL" id="LDZF01000003">
    <property type="protein sequence ID" value="KMK15603.1"/>
    <property type="molecule type" value="Genomic_DNA"/>
</dbReference>
<evidence type="ECO:0000313" key="3">
    <source>
        <dbReference type="Proteomes" id="UP000036196"/>
    </source>
</evidence>
<feature type="domain" description="SnoaL-like" evidence="1">
    <location>
        <begin position="10"/>
        <end position="145"/>
    </location>
</feature>